<evidence type="ECO:0000259" key="10">
    <source>
        <dbReference type="PROSITE" id="PS50868"/>
    </source>
</evidence>
<dbReference type="GO" id="GO:0005694">
    <property type="term" value="C:chromosome"/>
    <property type="evidence" value="ECO:0007669"/>
    <property type="project" value="UniProtKB-SubCell"/>
</dbReference>
<keyword evidence="4" id="KW-0808">Transferase</keyword>
<evidence type="ECO:0000259" key="9">
    <source>
        <dbReference type="PROSITE" id="PS50867"/>
    </source>
</evidence>
<dbReference type="PROSITE" id="PS50867">
    <property type="entry name" value="PRE_SET"/>
    <property type="match status" value="1"/>
</dbReference>
<dbReference type="AlphaFoldDB" id="A0A8H6ZKD3"/>
<keyword evidence="6" id="KW-0479">Metal-binding</keyword>
<evidence type="ECO:0000259" key="8">
    <source>
        <dbReference type="PROSITE" id="PS50280"/>
    </source>
</evidence>
<keyword evidence="3" id="KW-0489">Methyltransferase</keyword>
<dbReference type="GO" id="GO:0042054">
    <property type="term" value="F:histone methyltransferase activity"/>
    <property type="evidence" value="ECO:0007669"/>
    <property type="project" value="InterPro"/>
</dbReference>
<accession>A0A8H6ZKD3</accession>
<organism evidence="11 12">
    <name type="scientific">Mycena sanguinolenta</name>
    <dbReference type="NCBI Taxonomy" id="230812"/>
    <lineage>
        <taxon>Eukaryota</taxon>
        <taxon>Fungi</taxon>
        <taxon>Dikarya</taxon>
        <taxon>Basidiomycota</taxon>
        <taxon>Agaricomycotina</taxon>
        <taxon>Agaricomycetes</taxon>
        <taxon>Agaricomycetidae</taxon>
        <taxon>Agaricales</taxon>
        <taxon>Marasmiineae</taxon>
        <taxon>Mycenaceae</taxon>
        <taxon>Mycena</taxon>
    </lineage>
</organism>
<feature type="domain" description="SET" evidence="8">
    <location>
        <begin position="540"/>
        <end position="667"/>
    </location>
</feature>
<evidence type="ECO:0000313" key="11">
    <source>
        <dbReference type="EMBL" id="KAF7377991.1"/>
    </source>
</evidence>
<dbReference type="InterPro" id="IPR007728">
    <property type="entry name" value="Pre-SET_dom"/>
</dbReference>
<keyword evidence="5" id="KW-0949">S-adenosyl-L-methionine</keyword>
<dbReference type="InterPro" id="IPR029071">
    <property type="entry name" value="Ubiquitin-like_domsf"/>
</dbReference>
<dbReference type="EMBL" id="JACAZH010000001">
    <property type="protein sequence ID" value="KAF7377991.1"/>
    <property type="molecule type" value="Genomic_DNA"/>
</dbReference>
<dbReference type="SUPFAM" id="SSF82199">
    <property type="entry name" value="SET domain"/>
    <property type="match status" value="1"/>
</dbReference>
<dbReference type="Pfam" id="PF00856">
    <property type="entry name" value="SET"/>
    <property type="match status" value="1"/>
</dbReference>
<evidence type="ECO:0000256" key="6">
    <source>
        <dbReference type="ARBA" id="ARBA00022723"/>
    </source>
</evidence>
<dbReference type="GO" id="GO:0005634">
    <property type="term" value="C:nucleus"/>
    <property type="evidence" value="ECO:0007669"/>
    <property type="project" value="InterPro"/>
</dbReference>
<reference evidence="11" key="1">
    <citation type="submission" date="2020-05" db="EMBL/GenBank/DDBJ databases">
        <title>Mycena genomes resolve the evolution of fungal bioluminescence.</title>
        <authorList>
            <person name="Tsai I.J."/>
        </authorList>
    </citation>
    <scope>NUCLEOTIDE SEQUENCE</scope>
    <source>
        <strain evidence="11">160909Yilan</strain>
    </source>
</reference>
<evidence type="ECO:0000313" key="12">
    <source>
        <dbReference type="Proteomes" id="UP000623467"/>
    </source>
</evidence>
<sequence length="711" mass="79833">MHRDITLVFCYPDCKNRPSEASITHKTDENFSNLFRHLEASWTLFGKQKGSLAFSYNQRWLEDSETPHGAAMKDGDIINCVEVLRLTITHPNAPSRIFTVDPADVSVTFSTLFDAYKIASGMEPAHLRFTIHNMQLLGDDRIVETLRTLRESNEDFVITAMPADSRFSLRAVAPTLGDLYLQPSRGTTPEVMLRELKTALHKMDAHWLSKLICSWPEPCSSQNHGEILLNFARYFMTWRDDHTVCGRRQTVDKFIADQVSIIHSLEQLYNDWRAESLAAANLLESAQRGSTSSLQHVIQANAVRRLLRDAKIISILGRLTHAWKTCGIAALSSGPGLPSDLQILRECRDTNLEHQTVQDILEARNVTPGSLEGETAIGETCSHFSSPVYRFPPVDLATKTELRPASFLSDVRKSRREIIQQEWNMIAREAGAAGIEFVNEADDEEVPQGIGTLFPYVERSYIFDVGIPRPTASVGCGCHRKKGCGNVRQCSCQSNLEGSPAYTPKGLFTFNTDSEIIECNNACECPADCTNRVAQFPRRLPVQIFKTLKRGWGVRIPVDLVRGEVIGLYTGLLIRREEADKLSGSRASYCFDLDVNEAPDEEPPENAYSVDAYGCGNWTRFINHSCDPNLQIISVVYDTAPEDNMPYLAFVATKNILAFTELTFDYNPAHQTEFQSKKYREKAHTARKKSKNQTRCLCGASQCRKWLSVAA</sequence>
<dbReference type="Gene3D" id="2.170.270.10">
    <property type="entry name" value="SET domain"/>
    <property type="match status" value="1"/>
</dbReference>
<dbReference type="PROSITE" id="PS50280">
    <property type="entry name" value="SET"/>
    <property type="match status" value="1"/>
</dbReference>
<evidence type="ECO:0000256" key="1">
    <source>
        <dbReference type="ARBA" id="ARBA00004286"/>
    </source>
</evidence>
<name>A0A8H6ZKD3_9AGAR</name>
<gene>
    <name evidence="11" type="ORF">MSAN_00223000</name>
</gene>
<dbReference type="Gene3D" id="3.10.20.90">
    <property type="entry name" value="Phosphatidylinositol 3-kinase Catalytic Subunit, Chain A, domain 1"/>
    <property type="match status" value="1"/>
</dbReference>
<dbReference type="InterPro" id="IPR050973">
    <property type="entry name" value="H3K9_Histone-Lys_N-MTase"/>
</dbReference>
<dbReference type="InterPro" id="IPR003616">
    <property type="entry name" value="Post-SET_dom"/>
</dbReference>
<dbReference type="PROSITE" id="PS50868">
    <property type="entry name" value="POST_SET"/>
    <property type="match status" value="1"/>
</dbReference>
<keyword evidence="12" id="KW-1185">Reference proteome</keyword>
<dbReference type="PANTHER" id="PTHR46223:SF3">
    <property type="entry name" value="HISTONE-LYSINE N-METHYLTRANSFERASE SET-23"/>
    <property type="match status" value="1"/>
</dbReference>
<dbReference type="InterPro" id="IPR001214">
    <property type="entry name" value="SET_dom"/>
</dbReference>
<evidence type="ECO:0000256" key="3">
    <source>
        <dbReference type="ARBA" id="ARBA00022603"/>
    </source>
</evidence>
<dbReference type="InterPro" id="IPR046341">
    <property type="entry name" value="SET_dom_sf"/>
</dbReference>
<keyword evidence="7" id="KW-0862">Zinc</keyword>
<feature type="domain" description="Post-SET" evidence="10">
    <location>
        <begin position="692"/>
        <end position="708"/>
    </location>
</feature>
<evidence type="ECO:0000256" key="5">
    <source>
        <dbReference type="ARBA" id="ARBA00022691"/>
    </source>
</evidence>
<dbReference type="PANTHER" id="PTHR46223">
    <property type="entry name" value="HISTONE-LYSINE N-METHYLTRANSFERASE SUV39H"/>
    <property type="match status" value="1"/>
</dbReference>
<feature type="domain" description="Pre-SET" evidence="9">
    <location>
        <begin position="474"/>
        <end position="537"/>
    </location>
</feature>
<comment type="subcellular location">
    <subcellularLocation>
        <location evidence="1">Chromosome</location>
    </subcellularLocation>
</comment>
<dbReference type="Pfam" id="PF05033">
    <property type="entry name" value="Pre-SET"/>
    <property type="match status" value="1"/>
</dbReference>
<dbReference type="GO" id="GO:0032259">
    <property type="term" value="P:methylation"/>
    <property type="evidence" value="ECO:0007669"/>
    <property type="project" value="UniProtKB-KW"/>
</dbReference>
<evidence type="ECO:0000256" key="4">
    <source>
        <dbReference type="ARBA" id="ARBA00022679"/>
    </source>
</evidence>
<evidence type="ECO:0000256" key="7">
    <source>
        <dbReference type="ARBA" id="ARBA00022833"/>
    </source>
</evidence>
<dbReference type="Proteomes" id="UP000623467">
    <property type="component" value="Unassembled WGS sequence"/>
</dbReference>
<protein>
    <submittedName>
        <fullName evidence="11">SET-domain-containing protein</fullName>
    </submittedName>
</protein>
<dbReference type="OrthoDB" id="308383at2759"/>
<keyword evidence="2" id="KW-0158">Chromosome</keyword>
<comment type="caution">
    <text evidence="11">The sequence shown here is derived from an EMBL/GenBank/DDBJ whole genome shotgun (WGS) entry which is preliminary data.</text>
</comment>
<dbReference type="GO" id="GO:0008270">
    <property type="term" value="F:zinc ion binding"/>
    <property type="evidence" value="ECO:0007669"/>
    <property type="project" value="InterPro"/>
</dbReference>
<dbReference type="SUPFAM" id="SSF54236">
    <property type="entry name" value="Ubiquitin-like"/>
    <property type="match status" value="1"/>
</dbReference>
<proteinExistence type="predicted"/>
<evidence type="ECO:0000256" key="2">
    <source>
        <dbReference type="ARBA" id="ARBA00022454"/>
    </source>
</evidence>
<dbReference type="SMART" id="SM00317">
    <property type="entry name" value="SET"/>
    <property type="match status" value="1"/>
</dbReference>